<dbReference type="PANTHER" id="PTHR47256:SF1">
    <property type="entry name" value="ZN(II)2CYS6 TRANSCRIPTION FACTOR (EUROFUNG)"/>
    <property type="match status" value="1"/>
</dbReference>
<feature type="non-terminal residue" evidence="3">
    <location>
        <position position="1"/>
    </location>
</feature>
<evidence type="ECO:0000313" key="3">
    <source>
        <dbReference type="EMBL" id="KAF2257950.1"/>
    </source>
</evidence>
<organism evidence="3 4">
    <name type="scientific">Lojkania enalia</name>
    <dbReference type="NCBI Taxonomy" id="147567"/>
    <lineage>
        <taxon>Eukaryota</taxon>
        <taxon>Fungi</taxon>
        <taxon>Dikarya</taxon>
        <taxon>Ascomycota</taxon>
        <taxon>Pezizomycotina</taxon>
        <taxon>Dothideomycetes</taxon>
        <taxon>Pleosporomycetidae</taxon>
        <taxon>Pleosporales</taxon>
        <taxon>Pleosporales incertae sedis</taxon>
        <taxon>Lojkania</taxon>
    </lineage>
</organism>
<accession>A0A9P4K0J5</accession>
<name>A0A9P4K0J5_9PLEO</name>
<keyword evidence="1" id="KW-0539">Nucleus</keyword>
<dbReference type="Pfam" id="PF04082">
    <property type="entry name" value="Fungal_trans"/>
    <property type="match status" value="1"/>
</dbReference>
<proteinExistence type="predicted"/>
<dbReference type="InterPro" id="IPR053187">
    <property type="entry name" value="Notoamide_regulator"/>
</dbReference>
<evidence type="ECO:0000256" key="1">
    <source>
        <dbReference type="ARBA" id="ARBA00023242"/>
    </source>
</evidence>
<comment type="caution">
    <text evidence="3">The sequence shown here is derived from an EMBL/GenBank/DDBJ whole genome shotgun (WGS) entry which is preliminary data.</text>
</comment>
<dbReference type="OrthoDB" id="426882at2759"/>
<evidence type="ECO:0000313" key="4">
    <source>
        <dbReference type="Proteomes" id="UP000800093"/>
    </source>
</evidence>
<dbReference type="AlphaFoldDB" id="A0A9P4K0J5"/>
<keyword evidence="4" id="KW-1185">Reference proteome</keyword>
<gene>
    <name evidence="3" type="ORF">CC78DRAFT_480502</name>
</gene>
<protein>
    <recommendedName>
        <fullName evidence="2">Xylanolytic transcriptional activator regulatory domain-containing protein</fullName>
    </recommendedName>
</protein>
<dbReference type="InterPro" id="IPR007219">
    <property type="entry name" value="XnlR_reg_dom"/>
</dbReference>
<evidence type="ECO:0000259" key="2">
    <source>
        <dbReference type="Pfam" id="PF04082"/>
    </source>
</evidence>
<dbReference type="EMBL" id="ML986805">
    <property type="protein sequence ID" value="KAF2257950.1"/>
    <property type="molecule type" value="Genomic_DNA"/>
</dbReference>
<feature type="domain" description="Xylanolytic transcriptional activator regulatory" evidence="2">
    <location>
        <begin position="1"/>
        <end position="81"/>
    </location>
</feature>
<dbReference type="PANTHER" id="PTHR47256">
    <property type="entry name" value="ZN(II)2CYS6 TRANSCRIPTION FACTOR (EUROFUNG)-RELATED"/>
    <property type="match status" value="1"/>
</dbReference>
<reference evidence="4" key="1">
    <citation type="journal article" date="2020" name="Stud. Mycol.">
        <title>101 Dothideomycetes genomes: A test case for predicting lifestyles and emergence of pathogens.</title>
        <authorList>
            <person name="Haridas S."/>
            <person name="Albert R."/>
            <person name="Binder M."/>
            <person name="Bloem J."/>
            <person name="LaButti K."/>
            <person name="Salamov A."/>
            <person name="Andreopoulos B."/>
            <person name="Baker S."/>
            <person name="Barry K."/>
            <person name="Bills G."/>
            <person name="Bluhm B."/>
            <person name="Cannon C."/>
            <person name="Castanera R."/>
            <person name="Culley D."/>
            <person name="Daum C."/>
            <person name="Ezra D."/>
            <person name="Gonzalez J."/>
            <person name="Henrissat B."/>
            <person name="Kuo A."/>
            <person name="Liang C."/>
            <person name="Lipzen A."/>
            <person name="Lutzoni F."/>
            <person name="Magnuson J."/>
            <person name="Mondo S."/>
            <person name="Nolan M."/>
            <person name="Ohm R."/>
            <person name="Pangilinan J."/>
            <person name="Park H.-J."/>
            <person name="Ramirez L."/>
            <person name="Alfaro M."/>
            <person name="Sun H."/>
            <person name="Tritt A."/>
            <person name="Yoshinaga Y."/>
            <person name="Zwiers L.-H."/>
            <person name="Turgeon B."/>
            <person name="Goodwin S."/>
            <person name="Spatafora J."/>
            <person name="Crous P."/>
            <person name="Grigoriev I."/>
        </authorList>
    </citation>
    <scope>NUCLEOTIDE SEQUENCE [LARGE SCALE GENOMIC DNA]</scope>
    <source>
        <strain evidence="4">CBS 304.66</strain>
    </source>
</reference>
<dbReference type="Proteomes" id="UP000800093">
    <property type="component" value="Unassembled WGS sequence"/>
</dbReference>
<sequence length="91" mass="10723">FHNDCFLEDIAAGRNRFCSPLLVNSVFAVGCSIDHKPQNPAKFWFPNNPGYWFFAKAKKSWEWQTSRRRLPDLRATLVLNVMYVIGIWRVY</sequence>